<feature type="domain" description="DUF4114" evidence="1">
    <location>
        <begin position="614"/>
        <end position="690"/>
    </location>
</feature>
<proteinExistence type="predicted"/>
<dbReference type="Pfam" id="PF13448">
    <property type="entry name" value="DUF4114"/>
    <property type="match status" value="1"/>
</dbReference>
<dbReference type="InterPro" id="IPR025193">
    <property type="entry name" value="DUF4114"/>
</dbReference>
<dbReference type="SUPFAM" id="SSF63829">
    <property type="entry name" value="Calcium-dependent phosphotriesterase"/>
    <property type="match status" value="1"/>
</dbReference>
<reference evidence="3" key="1">
    <citation type="journal article" date="2019" name="Int. J. Syst. Evol. Microbiol.">
        <title>The Global Catalogue of Microorganisms (GCM) 10K type strain sequencing project: providing services to taxonomists for standard genome sequencing and annotation.</title>
        <authorList>
            <consortium name="The Broad Institute Genomics Platform"/>
            <consortium name="The Broad Institute Genome Sequencing Center for Infectious Disease"/>
            <person name="Wu L."/>
            <person name="Ma J."/>
        </authorList>
    </citation>
    <scope>NUCLEOTIDE SEQUENCE [LARGE SCALE GENOMIC DNA]</scope>
    <source>
        <strain evidence="3">KCTC 52127</strain>
    </source>
</reference>
<accession>A0ABW5LPF2</accession>
<comment type="caution">
    <text evidence="2">The sequence shown here is derived from an EMBL/GenBank/DDBJ whole genome shotgun (WGS) entry which is preliminary data.</text>
</comment>
<dbReference type="EMBL" id="JBHULH010000001">
    <property type="protein sequence ID" value="MFD2566703.1"/>
    <property type="molecule type" value="Genomic_DNA"/>
</dbReference>
<keyword evidence="3" id="KW-1185">Reference proteome</keyword>
<evidence type="ECO:0000313" key="2">
    <source>
        <dbReference type="EMBL" id="MFD2566703.1"/>
    </source>
</evidence>
<organism evidence="2 3">
    <name type="scientific">Pseudotenacibaculum haliotis</name>
    <dbReference type="NCBI Taxonomy" id="1862138"/>
    <lineage>
        <taxon>Bacteria</taxon>
        <taxon>Pseudomonadati</taxon>
        <taxon>Bacteroidota</taxon>
        <taxon>Flavobacteriia</taxon>
        <taxon>Flavobacteriales</taxon>
        <taxon>Flavobacteriaceae</taxon>
        <taxon>Pseudotenacibaculum</taxon>
    </lineage>
</organism>
<gene>
    <name evidence="2" type="ORF">ACFSRZ_04920</name>
</gene>
<evidence type="ECO:0000259" key="1">
    <source>
        <dbReference type="Pfam" id="PF13448"/>
    </source>
</evidence>
<sequence length="707" mass="76957">MLMQALPPPIPPPPPPGLPIESEYVLILSGLVFGIYIVINTTKNLKEMRIKEKKIYNSFKNTATKLLVLSLFFACQDKSYEDENLEIVTSESARPYSISNDANQLSNRITYINRTATIEPIISGYNDRSANSDVNGAQEMYYWEHVAEVDPLVLNGKTLSATHITLADDKAYVSYHKQGNEHVGAVEIIDLSNPNFPSIISQASFPNSDINAVTSDFEGTNSSRKIWLAMSDALHGAQVIEIESLGGLFSETYQRVNLSNILEGSGVSASANGITSTNNYLYVTSGKTYGGTVVLNKDNLTGLSSESYSDAKYVTVNGVSDNSKVVSLITGDNASIRVGDVSGTLSTTSHDVGSIFHQNVVETYRGKSTMEFSPVNSSNIYIAKGKNGIGLYNTNNGNVVSESKGTMLVVGNTNGVTTDNDYVYAANGADGISISPHPESGEDIQPIFYWDLAEEDASANFIIADGEWVFVAKGSGGFKILRKRTKDEYKTITTYDNQGTPDGLEEDIVVCSTLLPNIYQNVLPEQQNAMELHPEFFDNTVRDLTILEETEVSLTFIDEGAGYKNVLGYYTYPADNPPTSVDQLDKIVIFPNASAQGSGGGLIRGNTMRLLGTFQPGTVIGFFVIANGWRNGKITDGYYTQHTDIPFNLSGRQQSLIFHDTTCNSTVIAFEDITVPNGDNDFNDAIFEITTSNPNAIDTSTFIQIGN</sequence>
<protein>
    <submittedName>
        <fullName evidence="2">DUF4114 domain-containing protein</fullName>
    </submittedName>
</protein>
<dbReference type="RefSeq" id="WP_379665408.1">
    <property type="nucleotide sequence ID" value="NZ_JBHULH010000001.1"/>
</dbReference>
<evidence type="ECO:0000313" key="3">
    <source>
        <dbReference type="Proteomes" id="UP001597508"/>
    </source>
</evidence>
<dbReference type="Proteomes" id="UP001597508">
    <property type="component" value="Unassembled WGS sequence"/>
</dbReference>
<name>A0ABW5LPF2_9FLAO</name>